<dbReference type="Proteomes" id="UP001165085">
    <property type="component" value="Unassembled WGS sequence"/>
</dbReference>
<dbReference type="Gene3D" id="1.20.5.190">
    <property type="match status" value="1"/>
</dbReference>
<evidence type="ECO:0000259" key="3">
    <source>
        <dbReference type="PROSITE" id="PS50020"/>
    </source>
</evidence>
<evidence type="ECO:0000313" key="4">
    <source>
        <dbReference type="EMBL" id="GMH79676.1"/>
    </source>
</evidence>
<dbReference type="PROSITE" id="PS50096">
    <property type="entry name" value="IQ"/>
    <property type="match status" value="6"/>
</dbReference>
<sequence length="1263" mass="143146">MDTSPTSSPDRERPSTSSHLLTTSPPSNSLEYSLDDSGLLPEGFNPNMSVVTNEDGSLASSQTYNSERRRKRKPNPKTPNDLRMTRPGGMSPQHAFTNFPQFFSGPSLLEHEANKFPVGSGMSAAENLSSPSQKKKKKKKKKTGNVFQRDSPNAKKNLRSFLVNFTDERNFSIMDKIDLHQHSLDTGVEITNATVQEVCAMKPDMTSLNLSQCSAVTDVGLWAIARCCSNIKELTLSECGGITNIGLRSLAMKCTGIQRLDFSKCPNLDDAALRVIAAGMWGLQHFVLTGCNNITDNGVAEVARCCHHLEFLDVSECNNVGEYGDKALMEVGKYCHKLTTLNMFGCKHVGTAGVKAVAQGCRELKELRLTGCRELGSEAIKSLAQHCTQLQDLSIANCQKVENKDIAKLARHCKMLQKLDISECSNISAKGLKVLAQECNELSAMNLRGCTSVDDEALRVLADGCVGLRDLDISGCQRVSEVGITNIAHGCTGIGYLNVTDCKLISRRFLMRLINDMQFSDPAHTYFGYQPKPDADELRRKAQELQEMGLAATDIQRVIRGTLARGGVKEIKRAHIIKYQLPKAQAWVRGFLRRRKWQKVLRKRLEHWAASHIRASWRGLQDRRFVKKMLAVKSKYDLREEKSVDIQRLIRGHWGRKAMQAVRDEVARLQLAQAQVRARRERAATAIQRTRRGFASRLITEEMRAERERMRALEKLRIKCARKIQRVMRGMFGRNIARAARAAKELFELQWVMARKLQAAWRGKLGRDKARTLRDFKEYQLMTHSAILIQKTWKGYRGKYMGKVAASLAGLRNLEVIAARKIQSCFRARQGREAAKAKRDLMAHTLMRMRAVQVCQRVFRGHKGREKSAVQRALKGLEHKAIPLYNKLSKEKGELEIVKEKITALTEVLDPREKDTQELRKEITLIARSKAKFWDSERISGAPQRFMTDWLREKLQEKIQDAESVVLELRDQLGELQIKEREKLRHIRHISRELVPLTTGTIEKTKIERTNYLRHKVRVEKAASTDIQKCFRGFWVRCAVHGADRDFWVEDYDTTTGQNLYFNSWTNETRWRKPLGMKLAEEFNLAVKQGKTGGDDLRKAGGWIEMIDHQKNLTYFYNNSSQAYRWTEPAEFEDPATETNSDWYDAQDEGSLIGNSGPTGKDVGFWNEMCEAEVGEIFYTHKMTGEIRWSLSPRSAFDKRGAIAAAGASVEGGEGGEGEDEEEEIVIGEWRRVVDSSGVFYINDVTEESQWDPPQEFLDAGYE</sequence>
<accession>A0A9W7AXG8</accession>
<evidence type="ECO:0000313" key="5">
    <source>
        <dbReference type="Proteomes" id="UP001165085"/>
    </source>
</evidence>
<feature type="coiled-coil region" evidence="1">
    <location>
        <begin position="952"/>
        <end position="979"/>
    </location>
</feature>
<evidence type="ECO:0000256" key="1">
    <source>
        <dbReference type="SAM" id="Coils"/>
    </source>
</evidence>
<dbReference type="PANTHER" id="PTHR13318:SF190">
    <property type="entry name" value="PARTNER OF PAIRED, ISOFORM B"/>
    <property type="match status" value="1"/>
</dbReference>
<feature type="region of interest" description="Disordered" evidence="2">
    <location>
        <begin position="1"/>
        <end position="103"/>
    </location>
</feature>
<dbReference type="AlphaFoldDB" id="A0A9W7AXG8"/>
<dbReference type="EMBL" id="BRXY01000236">
    <property type="protein sequence ID" value="GMH79676.1"/>
    <property type="molecule type" value="Genomic_DNA"/>
</dbReference>
<protein>
    <recommendedName>
        <fullName evidence="3">WW domain-containing protein</fullName>
    </recommendedName>
</protein>
<reference evidence="5" key="1">
    <citation type="journal article" date="2023" name="Commun. Biol.">
        <title>Genome analysis of Parmales, the sister group of diatoms, reveals the evolutionary specialization of diatoms from phago-mixotrophs to photoautotrophs.</title>
        <authorList>
            <person name="Ban H."/>
            <person name="Sato S."/>
            <person name="Yoshikawa S."/>
            <person name="Yamada K."/>
            <person name="Nakamura Y."/>
            <person name="Ichinomiya M."/>
            <person name="Sato N."/>
            <person name="Blanc-Mathieu R."/>
            <person name="Endo H."/>
            <person name="Kuwata A."/>
            <person name="Ogata H."/>
        </authorList>
    </citation>
    <scope>NUCLEOTIDE SEQUENCE [LARGE SCALE GENOMIC DNA]</scope>
    <source>
        <strain evidence="5">NIES 3701</strain>
    </source>
</reference>
<dbReference type="PANTHER" id="PTHR13318">
    <property type="entry name" value="PARTNER OF PAIRED, ISOFORM B-RELATED"/>
    <property type="match status" value="1"/>
</dbReference>
<dbReference type="PROSITE" id="PS01159">
    <property type="entry name" value="WW_DOMAIN_1"/>
    <property type="match status" value="1"/>
</dbReference>
<dbReference type="GO" id="GO:0019005">
    <property type="term" value="C:SCF ubiquitin ligase complex"/>
    <property type="evidence" value="ECO:0007669"/>
    <property type="project" value="TreeGrafter"/>
</dbReference>
<feature type="compositionally biased region" description="Low complexity" evidence="2">
    <location>
        <begin position="15"/>
        <end position="30"/>
    </location>
</feature>
<feature type="compositionally biased region" description="Basic residues" evidence="2">
    <location>
        <begin position="133"/>
        <end position="143"/>
    </location>
</feature>
<gene>
    <name evidence="4" type="ORF">TrST_g7906</name>
</gene>
<feature type="domain" description="WW" evidence="3">
    <location>
        <begin position="1048"/>
        <end position="1076"/>
    </location>
</feature>
<feature type="region of interest" description="Disordered" evidence="2">
    <location>
        <begin position="119"/>
        <end position="151"/>
    </location>
</feature>
<dbReference type="CDD" id="cd00201">
    <property type="entry name" value="WW"/>
    <property type="match status" value="1"/>
</dbReference>
<comment type="caution">
    <text evidence="4">The sequence shown here is derived from an EMBL/GenBank/DDBJ whole genome shotgun (WGS) entry which is preliminary data.</text>
</comment>
<evidence type="ECO:0000256" key="2">
    <source>
        <dbReference type="SAM" id="MobiDB-lite"/>
    </source>
</evidence>
<dbReference type="InterPro" id="IPR057207">
    <property type="entry name" value="FBXL15_LRR"/>
</dbReference>
<feature type="compositionally biased region" description="Polar residues" evidence="2">
    <location>
        <begin position="46"/>
        <end position="65"/>
    </location>
</feature>
<dbReference type="InterPro" id="IPR032675">
    <property type="entry name" value="LRR_dom_sf"/>
</dbReference>
<dbReference type="GO" id="GO:0031146">
    <property type="term" value="P:SCF-dependent proteasomal ubiquitin-dependent protein catabolic process"/>
    <property type="evidence" value="ECO:0007669"/>
    <property type="project" value="TreeGrafter"/>
</dbReference>
<dbReference type="OrthoDB" id="423607at2759"/>
<dbReference type="Gene3D" id="3.80.10.10">
    <property type="entry name" value="Ribonuclease Inhibitor"/>
    <property type="match status" value="2"/>
</dbReference>
<dbReference type="SMART" id="SM00015">
    <property type="entry name" value="IQ"/>
    <property type="match status" value="11"/>
</dbReference>
<dbReference type="SMART" id="SM00367">
    <property type="entry name" value="LRR_CC"/>
    <property type="match status" value="12"/>
</dbReference>
<dbReference type="PROSITE" id="PS50020">
    <property type="entry name" value="WW_DOMAIN_2"/>
    <property type="match status" value="3"/>
</dbReference>
<dbReference type="InterPro" id="IPR001202">
    <property type="entry name" value="WW_dom"/>
</dbReference>
<keyword evidence="1" id="KW-0175">Coiled coil</keyword>
<dbReference type="InterPro" id="IPR000048">
    <property type="entry name" value="IQ_motif_EF-hand-BS"/>
</dbReference>
<dbReference type="SUPFAM" id="SSF52047">
    <property type="entry name" value="RNI-like"/>
    <property type="match status" value="1"/>
</dbReference>
<organism evidence="4 5">
    <name type="scientific">Triparma strigata</name>
    <dbReference type="NCBI Taxonomy" id="1606541"/>
    <lineage>
        <taxon>Eukaryota</taxon>
        <taxon>Sar</taxon>
        <taxon>Stramenopiles</taxon>
        <taxon>Ochrophyta</taxon>
        <taxon>Bolidophyceae</taxon>
        <taxon>Parmales</taxon>
        <taxon>Triparmaceae</taxon>
        <taxon>Triparma</taxon>
    </lineage>
</organism>
<dbReference type="Pfam" id="PF25372">
    <property type="entry name" value="DUF7885"/>
    <property type="match status" value="1"/>
</dbReference>
<dbReference type="SMART" id="SM00456">
    <property type="entry name" value="WW"/>
    <property type="match status" value="3"/>
</dbReference>
<name>A0A9W7AXG8_9STRA</name>
<proteinExistence type="predicted"/>
<feature type="domain" description="WW" evidence="3">
    <location>
        <begin position="1102"/>
        <end position="1131"/>
    </location>
</feature>
<feature type="domain" description="WW" evidence="3">
    <location>
        <begin position="1224"/>
        <end position="1256"/>
    </location>
</feature>
<keyword evidence="5" id="KW-1185">Reference proteome</keyword>
<dbReference type="InterPro" id="IPR006553">
    <property type="entry name" value="Leu-rich_rpt_Cys-con_subtyp"/>
</dbReference>
<dbReference type="Gene3D" id="2.20.70.10">
    <property type="match status" value="1"/>
</dbReference>